<keyword evidence="2" id="KW-1185">Reference proteome</keyword>
<feature type="compositionally biased region" description="Polar residues" evidence="1">
    <location>
        <begin position="58"/>
        <end position="68"/>
    </location>
</feature>
<sequence length="79" mass="8279">MTTIPVAPFARAELTCISDTSTYDDIDNLSPASTSTLVSNKSLTPSPVIINSSSSNNTKYPTPNSNKLGNGAAKSVKKF</sequence>
<feature type="region of interest" description="Disordered" evidence="1">
    <location>
        <begin position="45"/>
        <end position="79"/>
    </location>
</feature>
<reference evidence="2" key="1">
    <citation type="submission" date="2022-06" db="EMBL/GenBank/DDBJ databases">
        <authorList>
            <person name="Berger JAMES D."/>
            <person name="Berger JAMES D."/>
        </authorList>
    </citation>
    <scope>NUCLEOTIDE SEQUENCE [LARGE SCALE GENOMIC DNA]</scope>
</reference>
<name>A0AA85J1F3_TRIRE</name>
<proteinExistence type="predicted"/>
<reference evidence="3" key="2">
    <citation type="submission" date="2023-11" db="UniProtKB">
        <authorList>
            <consortium name="WormBaseParasite"/>
        </authorList>
    </citation>
    <scope>IDENTIFICATION</scope>
</reference>
<evidence type="ECO:0000313" key="2">
    <source>
        <dbReference type="Proteomes" id="UP000050795"/>
    </source>
</evidence>
<organism evidence="2 3">
    <name type="scientific">Trichobilharzia regenti</name>
    <name type="common">Nasal bird schistosome</name>
    <dbReference type="NCBI Taxonomy" id="157069"/>
    <lineage>
        <taxon>Eukaryota</taxon>
        <taxon>Metazoa</taxon>
        <taxon>Spiralia</taxon>
        <taxon>Lophotrochozoa</taxon>
        <taxon>Platyhelminthes</taxon>
        <taxon>Trematoda</taxon>
        <taxon>Digenea</taxon>
        <taxon>Strigeidida</taxon>
        <taxon>Schistosomatoidea</taxon>
        <taxon>Schistosomatidae</taxon>
        <taxon>Trichobilharzia</taxon>
    </lineage>
</organism>
<protein>
    <submittedName>
        <fullName evidence="3">Uncharacterized protein</fullName>
    </submittedName>
</protein>
<dbReference type="Proteomes" id="UP000050795">
    <property type="component" value="Unassembled WGS sequence"/>
</dbReference>
<dbReference type="AlphaFoldDB" id="A0AA85J1F3"/>
<dbReference type="WBParaSite" id="TREG1_134460.1">
    <property type="protein sequence ID" value="TREG1_134460.1"/>
    <property type="gene ID" value="TREG1_134460"/>
</dbReference>
<evidence type="ECO:0000313" key="3">
    <source>
        <dbReference type="WBParaSite" id="TREG1_134460.1"/>
    </source>
</evidence>
<evidence type="ECO:0000256" key="1">
    <source>
        <dbReference type="SAM" id="MobiDB-lite"/>
    </source>
</evidence>
<accession>A0AA85J1F3</accession>